<dbReference type="InterPro" id="IPR046476">
    <property type="entry name" value="DUF6797"/>
</dbReference>
<dbReference type="Gene3D" id="1.10.760.10">
    <property type="entry name" value="Cytochrome c-like domain"/>
    <property type="match status" value="1"/>
</dbReference>
<keyword evidence="3 5" id="KW-0408">Iron</keyword>
<keyword evidence="4" id="KW-0186">Copper</keyword>
<keyword evidence="1 5" id="KW-0349">Heme</keyword>
<dbReference type="PANTHER" id="PTHR33546">
    <property type="entry name" value="LARGE, MULTIFUNCTIONAL SECRETED PROTEIN-RELATED"/>
    <property type="match status" value="1"/>
</dbReference>
<evidence type="ECO:0000313" key="9">
    <source>
        <dbReference type="Proteomes" id="UP000199518"/>
    </source>
</evidence>
<evidence type="ECO:0000313" key="8">
    <source>
        <dbReference type="EMBL" id="SFI86093.1"/>
    </source>
</evidence>
<organism evidence="8 9">
    <name type="scientific">Planctomicrobium piriforme</name>
    <dbReference type="NCBI Taxonomy" id="1576369"/>
    <lineage>
        <taxon>Bacteria</taxon>
        <taxon>Pseudomonadati</taxon>
        <taxon>Planctomycetota</taxon>
        <taxon>Planctomycetia</taxon>
        <taxon>Planctomycetales</taxon>
        <taxon>Planctomycetaceae</taxon>
        <taxon>Planctomicrobium</taxon>
    </lineage>
</organism>
<dbReference type="InterPro" id="IPR008972">
    <property type="entry name" value="Cupredoxin"/>
</dbReference>
<dbReference type="InterPro" id="IPR009056">
    <property type="entry name" value="Cyt_c-like_dom"/>
</dbReference>
<accession>A0A1I3LN21</accession>
<dbReference type="InterPro" id="IPR036237">
    <property type="entry name" value="Xyl_isomerase-like_sf"/>
</dbReference>
<dbReference type="Proteomes" id="UP000199518">
    <property type="component" value="Unassembled WGS sequence"/>
</dbReference>
<dbReference type="EMBL" id="FOQD01000013">
    <property type="protein sequence ID" value="SFI86093.1"/>
    <property type="molecule type" value="Genomic_DNA"/>
</dbReference>
<dbReference type="CDD" id="cd04233">
    <property type="entry name" value="Auracyanin"/>
    <property type="match status" value="1"/>
</dbReference>
<reference evidence="9" key="1">
    <citation type="submission" date="2016-10" db="EMBL/GenBank/DDBJ databases">
        <authorList>
            <person name="Varghese N."/>
            <person name="Submissions S."/>
        </authorList>
    </citation>
    <scope>NUCLEOTIDE SEQUENCE [LARGE SCALE GENOMIC DNA]</scope>
    <source>
        <strain evidence="9">DSM 26348</strain>
    </source>
</reference>
<dbReference type="Gene3D" id="3.20.20.150">
    <property type="entry name" value="Divalent-metal-dependent TIM barrel enzymes"/>
    <property type="match status" value="1"/>
</dbReference>
<name>A0A1I3LN21_9PLAN</name>
<evidence type="ECO:0000256" key="6">
    <source>
        <dbReference type="SAM" id="SignalP"/>
    </source>
</evidence>
<dbReference type="GO" id="GO:0009055">
    <property type="term" value="F:electron transfer activity"/>
    <property type="evidence" value="ECO:0007669"/>
    <property type="project" value="InterPro"/>
</dbReference>
<dbReference type="PANTHER" id="PTHR33546:SF1">
    <property type="entry name" value="LARGE, MULTIFUNCTIONAL SECRETED PROTEIN"/>
    <property type="match status" value="1"/>
</dbReference>
<dbReference type="InterPro" id="IPR028871">
    <property type="entry name" value="BlueCu_1_BS"/>
</dbReference>
<keyword evidence="2 5" id="KW-0479">Metal-binding</keyword>
<sequence length="1307" mass="143672">MKSFSLSTLIWLLALSLTPALHAADNAPPASCFDQDNLVAWCIVPFDASHRTPAQRAAMLQELGLRRCAYDWRAEHVPTFEEEILEYQKHGIEMFAFWAGHDQAYALFEKYNLHPQIWRTAESPAGDTEEAKVAAAAEKIVPLAQKTKQLGCPLGLYNHGGWGGEPRNLVAVCQKLRSQGFDHVGIVYNFHHGHGHIDDFAEFFTQMQPYLLCLNINGMNASGTPKILGIGKGEHELKMLQTVAASGYQGPIGILNHRVELDAKEGLLENLNGLNTLRPQLAHANSPATSSTPAPVPLSPEQKNQVDAIAQTAPEKGDVVRGSKIFSSAKSACLQCHKVGEKGGSVGPELTKIGSQREIRQLVESVLWPKREVKPEFISWSVATAKGEVLTGYKLNVVSNEFDLLNPATGITRHLTPDDIDDQAQIGTLMPEGLTAAMTETDRLDLARFLSELGRTPEADLAAAGMKLPVHAHDAATFPLLTPPLHPEDHLQATLPVNHERMFDFYAKEADYFRAQPQTPPLLMAYPGLDGGGLGHWGRQTEADWKDDRWNHSDLGSFQAGVFHNKEQTVPRALCVRLGDQKQLSACFNPDTLTYDAVWKDGFVKYSDVRHGFLGGFSLDGTPLPLPKQSPQPSGKYQGLYRSGNRIVFAYQIDGVDYLDAPWVNANGGFSREVAPVEKHSLGYVVKGGPTQWPQKLTTNIQYGQQQPYAIDTFEVPFDNPWKSLMYFGGFDFLPDGSALLCTMQGDVWHVTGLDAQPDSETKAVWKRFASGFHQAQGLVVADGIPYVLGRDMITRLHDRNADGEADFYECFSKAYVTSPAGHDFICGLERDPQGNFYIASGNQGVVKISPDGKTAHVIATGFRNPDGLGILPDGTLTVPCSEGNWTPATMVCSVPQNLPASSEVPHYGYGGPKNGKPPALPLFYMPRGLDNSAGGQVWINSNNWGPLQQHLLHFSFGTGTYFLVLEDEVNGQKQAAVVTLPGDFRSGAHRGRVRPQDGQLFVLGMNGWTCFTPDEGSLQRVRYTGEPLQIPTGYHVHENGVAVTFALPLDPSVATNPRSHFIQAWNYRYGPAYGSPEFSAAHPGIRGHDPVEIKSATILSDGRTLFLELPDLQPVNQLYLRLAVDNSDRKHDLFATVHALDRPYTQVPGYQPVAKTIAQHPLLTDLAMAANRIPNPWKNEIKNARSLNVETGKNLTYATTTLRAKAGEPVRLTLSNPDVVPHNWALVRPGTLQTVGELSNKLIGDPDAYARHYVPQSEDVLAYTDIVEPGDKFTIFFKAPEKPGKYPYLCTFPGHWMVMNGVLIVE</sequence>
<dbReference type="RefSeq" id="WP_175517605.1">
    <property type="nucleotide sequence ID" value="NZ_FOQD01000013.1"/>
</dbReference>
<feature type="signal peptide" evidence="6">
    <location>
        <begin position="1"/>
        <end position="23"/>
    </location>
</feature>
<dbReference type="SUPFAM" id="SSF51658">
    <property type="entry name" value="Xylose isomerase-like"/>
    <property type="match status" value="1"/>
</dbReference>
<dbReference type="SUPFAM" id="SSF49503">
    <property type="entry name" value="Cupredoxins"/>
    <property type="match status" value="1"/>
</dbReference>
<dbReference type="NCBIfam" id="TIGR02603">
    <property type="entry name" value="CxxCH_TIGR02603"/>
    <property type="match status" value="1"/>
</dbReference>
<keyword evidence="9" id="KW-1185">Reference proteome</keyword>
<evidence type="ECO:0000256" key="5">
    <source>
        <dbReference type="PROSITE-ProRule" id="PRU00433"/>
    </source>
</evidence>
<dbReference type="SUPFAM" id="SSF46626">
    <property type="entry name" value="Cytochrome c"/>
    <property type="match status" value="1"/>
</dbReference>
<evidence type="ECO:0000256" key="3">
    <source>
        <dbReference type="ARBA" id="ARBA00023004"/>
    </source>
</evidence>
<dbReference type="PROSITE" id="PS51007">
    <property type="entry name" value="CYTC"/>
    <property type="match status" value="1"/>
</dbReference>
<evidence type="ECO:0000256" key="4">
    <source>
        <dbReference type="ARBA" id="ARBA00023008"/>
    </source>
</evidence>
<dbReference type="InterPro" id="IPR036909">
    <property type="entry name" value="Cyt_c-like_dom_sf"/>
</dbReference>
<gene>
    <name evidence="8" type="ORF">SAMN05421753_11312</name>
</gene>
<proteinExistence type="predicted"/>
<evidence type="ECO:0000256" key="1">
    <source>
        <dbReference type="ARBA" id="ARBA00022617"/>
    </source>
</evidence>
<dbReference type="GO" id="GO:0020037">
    <property type="term" value="F:heme binding"/>
    <property type="evidence" value="ECO:0007669"/>
    <property type="project" value="InterPro"/>
</dbReference>
<dbReference type="Pfam" id="PF20601">
    <property type="entry name" value="DUF6797"/>
    <property type="match status" value="1"/>
</dbReference>
<keyword evidence="6" id="KW-0732">Signal</keyword>
<dbReference type="Gene3D" id="2.120.10.30">
    <property type="entry name" value="TolB, C-terminal domain"/>
    <property type="match status" value="1"/>
</dbReference>
<evidence type="ECO:0000256" key="2">
    <source>
        <dbReference type="ARBA" id="ARBA00022723"/>
    </source>
</evidence>
<evidence type="ECO:0000259" key="7">
    <source>
        <dbReference type="PROSITE" id="PS51007"/>
    </source>
</evidence>
<dbReference type="GO" id="GO:0046872">
    <property type="term" value="F:metal ion binding"/>
    <property type="evidence" value="ECO:0007669"/>
    <property type="project" value="UniProtKB-KW"/>
</dbReference>
<dbReference type="InterPro" id="IPR013427">
    <property type="entry name" value="Haem-bd_dom_put"/>
</dbReference>
<feature type="domain" description="Cytochrome c" evidence="7">
    <location>
        <begin position="317"/>
        <end position="454"/>
    </location>
</feature>
<dbReference type="STRING" id="1576369.SAMN05421753_11312"/>
<dbReference type="Gene3D" id="2.60.40.420">
    <property type="entry name" value="Cupredoxins - blue copper proteins"/>
    <property type="match status" value="1"/>
</dbReference>
<protein>
    <submittedName>
        <fullName evidence="8">Putative heme-binding domain-containing protein</fullName>
    </submittedName>
</protein>
<dbReference type="PROSITE" id="PS00196">
    <property type="entry name" value="COPPER_BLUE"/>
    <property type="match status" value="1"/>
</dbReference>
<dbReference type="SUPFAM" id="SSF63829">
    <property type="entry name" value="Calcium-dependent phosphotriesterase"/>
    <property type="match status" value="1"/>
</dbReference>
<dbReference type="InterPro" id="IPR011042">
    <property type="entry name" value="6-blade_b-propeller_TolB-like"/>
</dbReference>
<feature type="chain" id="PRO_5011583809" evidence="6">
    <location>
        <begin position="24"/>
        <end position="1307"/>
    </location>
</feature>